<dbReference type="PANTHER" id="PTHR10809:SF6">
    <property type="entry name" value="AT11025P-RELATED"/>
    <property type="match status" value="1"/>
</dbReference>
<evidence type="ECO:0000259" key="6">
    <source>
        <dbReference type="PROSITE" id="PS50202"/>
    </source>
</evidence>
<dbReference type="Proteomes" id="UP000316759">
    <property type="component" value="Unassembled WGS sequence"/>
</dbReference>
<dbReference type="OrthoDB" id="264603at2759"/>
<comment type="similarity">
    <text evidence="2">Belongs to the VAMP-associated protein (VAP) (TC 9.B.17) family.</text>
</comment>
<dbReference type="GO" id="GO:0061817">
    <property type="term" value="P:endoplasmic reticulum-plasma membrane tethering"/>
    <property type="evidence" value="ECO:0007669"/>
    <property type="project" value="TreeGrafter"/>
</dbReference>
<dbReference type="AlphaFoldDB" id="A0A504YQB5"/>
<dbReference type="GO" id="GO:0005789">
    <property type="term" value="C:endoplasmic reticulum membrane"/>
    <property type="evidence" value="ECO:0007669"/>
    <property type="project" value="InterPro"/>
</dbReference>
<proteinExistence type="inferred from homology"/>
<dbReference type="GO" id="GO:0033149">
    <property type="term" value="F:FFAT motif binding"/>
    <property type="evidence" value="ECO:0007669"/>
    <property type="project" value="TreeGrafter"/>
</dbReference>
<reference evidence="7 8" key="1">
    <citation type="submission" date="2019-04" db="EMBL/GenBank/DDBJ databases">
        <title>Annotation for the trematode Fasciola gigantica.</title>
        <authorList>
            <person name="Choi Y.-J."/>
        </authorList>
    </citation>
    <scope>NUCLEOTIDE SEQUENCE [LARGE SCALE GENOMIC DNA]</scope>
    <source>
        <strain evidence="7">Uganda_cow_1</strain>
    </source>
</reference>
<comment type="subcellular location">
    <subcellularLocation>
        <location evidence="1">Membrane</location>
        <topology evidence="1">Single-pass type IV membrane protein</topology>
    </subcellularLocation>
</comment>
<organism evidence="7 8">
    <name type="scientific">Fasciola gigantica</name>
    <name type="common">Giant liver fluke</name>
    <dbReference type="NCBI Taxonomy" id="46835"/>
    <lineage>
        <taxon>Eukaryota</taxon>
        <taxon>Metazoa</taxon>
        <taxon>Spiralia</taxon>
        <taxon>Lophotrochozoa</taxon>
        <taxon>Platyhelminthes</taxon>
        <taxon>Trematoda</taxon>
        <taxon>Digenea</taxon>
        <taxon>Plagiorchiida</taxon>
        <taxon>Echinostomata</taxon>
        <taxon>Echinostomatoidea</taxon>
        <taxon>Fasciolidae</taxon>
        <taxon>Fasciola</taxon>
    </lineage>
</organism>
<dbReference type="Pfam" id="PF00635">
    <property type="entry name" value="Motile_Sperm"/>
    <property type="match status" value="2"/>
</dbReference>
<evidence type="ECO:0000256" key="3">
    <source>
        <dbReference type="ARBA" id="ARBA00022692"/>
    </source>
</evidence>
<dbReference type="GO" id="GO:0005886">
    <property type="term" value="C:plasma membrane"/>
    <property type="evidence" value="ECO:0007669"/>
    <property type="project" value="TreeGrafter"/>
</dbReference>
<dbReference type="SUPFAM" id="SSF49354">
    <property type="entry name" value="PapD-like"/>
    <property type="match status" value="2"/>
</dbReference>
<dbReference type="EMBL" id="SUNJ01006791">
    <property type="protein sequence ID" value="TPP62481.1"/>
    <property type="molecule type" value="Genomic_DNA"/>
</dbReference>
<protein>
    <submittedName>
        <fullName evidence="7">Vesicle associated membrane protein vamp</fullName>
    </submittedName>
</protein>
<dbReference type="InterPro" id="IPR008962">
    <property type="entry name" value="PapD-like_sf"/>
</dbReference>
<dbReference type="InterPro" id="IPR016763">
    <property type="entry name" value="VAP"/>
</dbReference>
<feature type="domain" description="MSP" evidence="6">
    <location>
        <begin position="139"/>
        <end position="276"/>
    </location>
</feature>
<evidence type="ECO:0000313" key="7">
    <source>
        <dbReference type="EMBL" id="TPP62481.1"/>
    </source>
</evidence>
<gene>
    <name evidence="7" type="ORF">FGIG_06140</name>
</gene>
<evidence type="ECO:0000313" key="8">
    <source>
        <dbReference type="Proteomes" id="UP000316759"/>
    </source>
</evidence>
<comment type="caution">
    <text evidence="7">The sequence shown here is derived from an EMBL/GenBank/DDBJ whole genome shotgun (WGS) entry which is preliminary data.</text>
</comment>
<evidence type="ECO:0000256" key="4">
    <source>
        <dbReference type="ARBA" id="ARBA00022989"/>
    </source>
</evidence>
<dbReference type="Gene3D" id="2.60.40.10">
    <property type="entry name" value="Immunoglobulins"/>
    <property type="match status" value="2"/>
</dbReference>
<evidence type="ECO:0000256" key="2">
    <source>
        <dbReference type="ARBA" id="ARBA00008932"/>
    </source>
</evidence>
<dbReference type="InterPro" id="IPR013783">
    <property type="entry name" value="Ig-like_fold"/>
</dbReference>
<dbReference type="STRING" id="46835.A0A504YQB5"/>
<accession>A0A504YQB5</accession>
<keyword evidence="3" id="KW-0812">Transmembrane</keyword>
<feature type="domain" description="MSP" evidence="6">
    <location>
        <begin position="5"/>
        <end position="135"/>
    </location>
</feature>
<dbReference type="InterPro" id="IPR000535">
    <property type="entry name" value="MSP_dom"/>
</dbReference>
<dbReference type="PANTHER" id="PTHR10809">
    <property type="entry name" value="VESICLE-ASSOCIATED MEMBRANE PROTEIN-ASSOCIATED PROTEIN"/>
    <property type="match status" value="1"/>
</dbReference>
<evidence type="ECO:0000256" key="5">
    <source>
        <dbReference type="ARBA" id="ARBA00023136"/>
    </source>
</evidence>
<sequence length="296" mass="32376">TKQQLLLIEPKNELYFEGPFNNVVLSTIKLTNPLGSPVCFKVKTTVPKRYCVRPSSGVLEPNEERGVAVMLQPFNYDPTEKTKHKFMIQSMVLPEGVENLENVVSFLSFSVIMGYQWKEADPSKIMDSKLICILRLPGELVVQPSHELVFEGPFTQAVCSNITLKNPSTVNICFKLHASSTRLSASPTTGVIEPNEKTTVIGNITMVDSLCSYASADEKIKPKHGHSLASVGLGITSSHPSQAPDVPTIATKNVDALLAEIAVLRRENAVLKASFARLCSMNGLIRDLTSISHLVV</sequence>
<evidence type="ECO:0000256" key="1">
    <source>
        <dbReference type="ARBA" id="ARBA00004211"/>
    </source>
</evidence>
<dbReference type="GO" id="GO:0090158">
    <property type="term" value="P:endoplasmic reticulum membrane organization"/>
    <property type="evidence" value="ECO:0007669"/>
    <property type="project" value="TreeGrafter"/>
</dbReference>
<feature type="non-terminal residue" evidence="7">
    <location>
        <position position="1"/>
    </location>
</feature>
<keyword evidence="4" id="KW-1133">Transmembrane helix</keyword>
<dbReference type="PROSITE" id="PS50202">
    <property type="entry name" value="MSP"/>
    <property type="match status" value="2"/>
</dbReference>
<keyword evidence="8" id="KW-1185">Reference proteome</keyword>
<name>A0A504YQB5_FASGI</name>
<keyword evidence="5" id="KW-0472">Membrane</keyword>